<evidence type="ECO:0000256" key="2">
    <source>
        <dbReference type="ARBA" id="ARBA00022741"/>
    </source>
</evidence>
<dbReference type="PANTHER" id="PTHR30258">
    <property type="entry name" value="TYPE II SECRETION SYSTEM PROTEIN GSPE-RELATED"/>
    <property type="match status" value="1"/>
</dbReference>
<name>A0AB36FMX4_ALTMA</name>
<dbReference type="GO" id="GO:0016887">
    <property type="term" value="F:ATP hydrolysis activity"/>
    <property type="evidence" value="ECO:0007669"/>
    <property type="project" value="TreeGrafter"/>
</dbReference>
<evidence type="ECO:0000259" key="4">
    <source>
        <dbReference type="Pfam" id="PF00437"/>
    </source>
</evidence>
<evidence type="ECO:0000256" key="1">
    <source>
        <dbReference type="ARBA" id="ARBA00006611"/>
    </source>
</evidence>
<dbReference type="EMBL" id="MIPY01000060">
    <property type="protein sequence ID" value="OES24673.1"/>
    <property type="molecule type" value="Genomic_DNA"/>
</dbReference>
<feature type="domain" description="Bacterial type II secretion system protein E" evidence="4">
    <location>
        <begin position="215"/>
        <end position="516"/>
    </location>
</feature>
<comment type="caution">
    <text evidence="5">The sequence shown here is derived from an EMBL/GenBank/DDBJ whole genome shotgun (WGS) entry which is preliminary data.</text>
</comment>
<dbReference type="GO" id="GO:0005524">
    <property type="term" value="F:ATP binding"/>
    <property type="evidence" value="ECO:0007669"/>
    <property type="project" value="UniProtKB-KW"/>
</dbReference>
<keyword evidence="3" id="KW-0067">ATP-binding</keyword>
<keyword evidence="6" id="KW-1185">Reference proteome</keyword>
<gene>
    <name evidence="5" type="ORF">BFV95_4699</name>
</gene>
<dbReference type="InterPro" id="IPR027417">
    <property type="entry name" value="P-loop_NTPase"/>
</dbReference>
<dbReference type="Proteomes" id="UP000095392">
    <property type="component" value="Unassembled WGS sequence"/>
</dbReference>
<dbReference type="GO" id="GO:0005886">
    <property type="term" value="C:plasma membrane"/>
    <property type="evidence" value="ECO:0007669"/>
    <property type="project" value="TreeGrafter"/>
</dbReference>
<evidence type="ECO:0000313" key="5">
    <source>
        <dbReference type="EMBL" id="OES24673.1"/>
    </source>
</evidence>
<keyword evidence="2" id="KW-0547">Nucleotide-binding</keyword>
<dbReference type="Gene3D" id="3.40.50.300">
    <property type="entry name" value="P-loop containing nucleotide triphosphate hydrolases"/>
    <property type="match status" value="1"/>
</dbReference>
<dbReference type="Pfam" id="PF00437">
    <property type="entry name" value="T2SSE"/>
    <property type="match status" value="1"/>
</dbReference>
<dbReference type="RefSeq" id="WP_069945682.1">
    <property type="nucleotide sequence ID" value="NZ_CP147981.1"/>
</dbReference>
<organism evidence="5 6">
    <name type="scientific">Alteromonas macleodii</name>
    <name type="common">Pseudoalteromonas macleodii</name>
    <dbReference type="NCBI Taxonomy" id="28108"/>
    <lineage>
        <taxon>Bacteria</taxon>
        <taxon>Pseudomonadati</taxon>
        <taxon>Pseudomonadota</taxon>
        <taxon>Gammaproteobacteria</taxon>
        <taxon>Alteromonadales</taxon>
        <taxon>Alteromonadaceae</taxon>
        <taxon>Alteromonas/Salinimonas group</taxon>
        <taxon>Alteromonas</taxon>
    </lineage>
</organism>
<protein>
    <submittedName>
        <fullName evidence="5">Type II/IV secretion system family protein</fullName>
    </submittedName>
</protein>
<evidence type="ECO:0000256" key="3">
    <source>
        <dbReference type="ARBA" id="ARBA00022840"/>
    </source>
</evidence>
<comment type="similarity">
    <text evidence="1">Belongs to the GSP E family.</text>
</comment>
<proteinExistence type="inferred from homology"/>
<dbReference type="AlphaFoldDB" id="A0AB36FMX4"/>
<dbReference type="SUPFAM" id="SSF52540">
    <property type="entry name" value="P-loop containing nucleoside triphosphate hydrolases"/>
    <property type="match status" value="1"/>
</dbReference>
<sequence length="528" mass="59206">MLSFIPSFDDSKHTYYSMVSDIQELEELIISAELSNVTAIAERFDISVIYFEGGTLVIDDYSDRNRKDSVHRLICKLNENSQAVTRVRVCKTDELSRYLQDKVHNLSSVDREIDTAESLKMFSELMERAVELNSEDVYIHLSESNNTAFAQFKVEGELISETFPLKDYAFGKSMCQAVYDGKDGIGKTSGFFDDVTTPQEREISHSLYDNRGNLSQKLEIRFTKTTTSRAGELLINMRLQKGVKRLYELGLPDITRDVIKKKASKTKGCILTAGKTGSGKSTTNFAVLLDMPRTKSIQTFEDPIEIPKPTEYTNITQNSFDKKLGIKAQLSAILRMAPDGLFIQEVRDTDTADFLFHVLKTGFFAIASIHTNNAVGIVDRLVDLGISTKELASPEALSLLIHQTLIKTLCPSCKITLDECKDKHPFTYQKKLSAIKELSNTPSDLSKLYVKNPQGCEHCNSVGEIGRKPIVECIDVSDKDREFIANHDLQGWILYLKEKGFKSTSEQALELLAAGIIDPVRVAELTVE</sequence>
<accession>A0AB36FMX4</accession>
<evidence type="ECO:0000313" key="6">
    <source>
        <dbReference type="Proteomes" id="UP000095392"/>
    </source>
</evidence>
<dbReference type="InterPro" id="IPR001482">
    <property type="entry name" value="T2SS/T4SS_dom"/>
</dbReference>
<reference evidence="5 6" key="1">
    <citation type="submission" date="2016-09" db="EMBL/GenBank/DDBJ databases">
        <title>Draft Genome Sequence of four Alteromonas macleodii strains isolated from copper coupons and grown long-term at elevated copper levels.</title>
        <authorList>
            <person name="Cusick K."/>
            <person name="Dale J."/>
            <person name="Little B."/>
            <person name="Biffinger J."/>
        </authorList>
    </citation>
    <scope>NUCLEOTIDE SEQUENCE [LARGE SCALE GENOMIC DNA]</scope>
    <source>
        <strain evidence="5 6">KCP01</strain>
    </source>
</reference>
<dbReference type="PANTHER" id="PTHR30258:SF2">
    <property type="entry name" value="COMG OPERON PROTEIN 1"/>
    <property type="match status" value="1"/>
</dbReference>